<evidence type="ECO:0000256" key="3">
    <source>
        <dbReference type="ARBA" id="ARBA00022989"/>
    </source>
</evidence>
<dbReference type="InterPro" id="IPR007343">
    <property type="entry name" value="Uncharacterised_pept_Zn_put"/>
</dbReference>
<protein>
    <submittedName>
        <fullName evidence="7">Zinc metallopeptidase</fullName>
    </submittedName>
</protein>
<feature type="compositionally biased region" description="Basic and acidic residues" evidence="5">
    <location>
        <begin position="1"/>
        <end position="16"/>
    </location>
</feature>
<evidence type="ECO:0000256" key="1">
    <source>
        <dbReference type="ARBA" id="ARBA00004167"/>
    </source>
</evidence>
<dbReference type="Proteomes" id="UP001524642">
    <property type="component" value="Unassembled WGS sequence"/>
</dbReference>
<keyword evidence="4 6" id="KW-0472">Membrane</keyword>
<feature type="region of interest" description="Disordered" evidence="5">
    <location>
        <begin position="1"/>
        <end position="25"/>
    </location>
</feature>
<evidence type="ECO:0000256" key="4">
    <source>
        <dbReference type="ARBA" id="ARBA00023136"/>
    </source>
</evidence>
<gene>
    <name evidence="7" type="ORF">NRP21_01455</name>
</gene>
<evidence type="ECO:0000313" key="7">
    <source>
        <dbReference type="EMBL" id="MCR0980712.1"/>
    </source>
</evidence>
<feature type="region of interest" description="Disordered" evidence="5">
    <location>
        <begin position="63"/>
        <end position="105"/>
    </location>
</feature>
<dbReference type="Pfam" id="PF04228">
    <property type="entry name" value="Zn_peptidase"/>
    <property type="match status" value="1"/>
</dbReference>
<reference evidence="7 8" key="1">
    <citation type="submission" date="2022-06" db="EMBL/GenBank/DDBJ databases">
        <title>Roseomonas CN29.</title>
        <authorList>
            <person name="Cheng Y."/>
            <person name="He X."/>
        </authorList>
    </citation>
    <scope>NUCLEOTIDE SEQUENCE [LARGE SCALE GENOMIC DNA]</scope>
    <source>
        <strain evidence="7 8">CN29</strain>
    </source>
</reference>
<comment type="caution">
    <text evidence="7">The sequence shown here is derived from an EMBL/GenBank/DDBJ whole genome shotgun (WGS) entry which is preliminary data.</text>
</comment>
<accession>A0ABT1WXZ2</accession>
<dbReference type="PANTHER" id="PTHR30168:SF0">
    <property type="entry name" value="INNER MEMBRANE PROTEIN"/>
    <property type="match status" value="1"/>
</dbReference>
<sequence length="311" mass="33398">MRLDGPESQNVEDRRGQGGFGGGFGGGGGMGRGGGIAVGGIGGVVLLVVCLLFGVDPSVILGGGDGAPPPQPAPQERRFDPGPSGGNAPRQAQNAPQDRAAPSEDGGRRFIAQVLGETEQVWNEQFQRLGRRYEEPVLVLFSGQTRSGCGFAQAQTGPFYCPEDRKVYIDLEFMARLQRQLRATGDFAAAYIVAHEVGHHVQNLLGVLPQVQRAQARMDESERNQLQVRVELQADCFAGVWANQANRARQILEQGDVEEGLNAAAAVGDDRVTGGRISPENFTHGSSRQRATWFRRGLDSGDVRQCDTFNG</sequence>
<evidence type="ECO:0000256" key="5">
    <source>
        <dbReference type="SAM" id="MobiDB-lite"/>
    </source>
</evidence>
<proteinExistence type="predicted"/>
<evidence type="ECO:0000313" key="8">
    <source>
        <dbReference type="Proteomes" id="UP001524642"/>
    </source>
</evidence>
<evidence type="ECO:0000256" key="2">
    <source>
        <dbReference type="ARBA" id="ARBA00022692"/>
    </source>
</evidence>
<feature type="transmembrane region" description="Helical" evidence="6">
    <location>
        <begin position="36"/>
        <end position="55"/>
    </location>
</feature>
<dbReference type="EMBL" id="JANJOU010000001">
    <property type="protein sequence ID" value="MCR0980712.1"/>
    <property type="molecule type" value="Genomic_DNA"/>
</dbReference>
<keyword evidence="2 6" id="KW-0812">Transmembrane</keyword>
<comment type="subcellular location">
    <subcellularLocation>
        <location evidence="1">Membrane</location>
        <topology evidence="1">Single-pass membrane protein</topology>
    </subcellularLocation>
</comment>
<evidence type="ECO:0000256" key="6">
    <source>
        <dbReference type="SAM" id="Phobius"/>
    </source>
</evidence>
<keyword evidence="8" id="KW-1185">Reference proteome</keyword>
<dbReference type="RefSeq" id="WP_257714385.1">
    <property type="nucleotide sequence ID" value="NZ_JANJOU010000001.1"/>
</dbReference>
<name>A0ABT1WXZ2_9PROT</name>
<dbReference type="PANTHER" id="PTHR30168">
    <property type="entry name" value="PUTATIVE MEMBRANE PROTEIN YPFJ"/>
    <property type="match status" value="1"/>
</dbReference>
<keyword evidence="3 6" id="KW-1133">Transmembrane helix</keyword>
<organism evidence="7 8">
    <name type="scientific">Roseomonas populi</name>
    <dbReference type="NCBI Taxonomy" id="3121582"/>
    <lineage>
        <taxon>Bacteria</taxon>
        <taxon>Pseudomonadati</taxon>
        <taxon>Pseudomonadota</taxon>
        <taxon>Alphaproteobacteria</taxon>
        <taxon>Acetobacterales</taxon>
        <taxon>Roseomonadaceae</taxon>
        <taxon>Roseomonas</taxon>
    </lineage>
</organism>